<evidence type="ECO:0000313" key="12">
    <source>
        <dbReference type="Proteomes" id="UP000005273"/>
    </source>
</evidence>
<dbReference type="STRING" id="592015.HMPREF1705_04124"/>
<dbReference type="OrthoDB" id="389074at2"/>
<comment type="cofactor">
    <cofactor evidence="1 7 9">
        <name>pyridoxal 5'-phosphate</name>
        <dbReference type="ChEBI" id="CHEBI:597326"/>
    </cofactor>
</comment>
<dbReference type="SUPFAM" id="SSF53383">
    <property type="entry name" value="PLP-dependent transferases"/>
    <property type="match status" value="1"/>
</dbReference>
<feature type="modified residue" description="N6-(pyridoxal phosphate)lysine" evidence="7">
    <location>
        <position position="191"/>
    </location>
</feature>
<accession>A0A0T5X909</accession>
<dbReference type="GO" id="GO:0008453">
    <property type="term" value="F:alanine-glyoxylate transaminase activity"/>
    <property type="evidence" value="ECO:0007669"/>
    <property type="project" value="TreeGrafter"/>
</dbReference>
<evidence type="ECO:0000256" key="2">
    <source>
        <dbReference type="ARBA" id="ARBA00009236"/>
    </source>
</evidence>
<keyword evidence="12" id="KW-1185">Reference proteome</keyword>
<evidence type="ECO:0000256" key="8">
    <source>
        <dbReference type="RuleBase" id="RU004075"/>
    </source>
</evidence>
<proteinExistence type="inferred from homology"/>
<dbReference type="PANTHER" id="PTHR21152">
    <property type="entry name" value="AMINOTRANSFERASE CLASS V"/>
    <property type="match status" value="1"/>
</dbReference>
<dbReference type="InterPro" id="IPR024169">
    <property type="entry name" value="SP_NH2Trfase/AEP_transaminase"/>
</dbReference>
<organism evidence="11 12">
    <name type="scientific">Acetomicrobium hydrogeniformans ATCC BAA-1850</name>
    <dbReference type="NCBI Taxonomy" id="592015"/>
    <lineage>
        <taxon>Bacteria</taxon>
        <taxon>Thermotogati</taxon>
        <taxon>Synergistota</taxon>
        <taxon>Synergistia</taxon>
        <taxon>Synergistales</taxon>
        <taxon>Acetomicrobiaceae</taxon>
        <taxon>Acetomicrobium</taxon>
    </lineage>
</organism>
<dbReference type="InterPro" id="IPR015424">
    <property type="entry name" value="PyrdxlP-dep_Trfase"/>
</dbReference>
<dbReference type="Pfam" id="PF00266">
    <property type="entry name" value="Aminotran_5"/>
    <property type="match status" value="1"/>
</dbReference>
<name>A0A0T5X909_9BACT</name>
<dbReference type="InterPro" id="IPR015422">
    <property type="entry name" value="PyrdxlP-dep_Trfase_small"/>
</dbReference>
<dbReference type="InterPro" id="IPR015421">
    <property type="entry name" value="PyrdxlP-dep_Trfase_major"/>
</dbReference>
<comment type="caution">
    <text evidence="11">The sequence shown here is derived from an EMBL/GenBank/DDBJ whole genome shotgun (WGS) entry which is preliminary data.</text>
</comment>
<evidence type="ECO:0000259" key="10">
    <source>
        <dbReference type="Pfam" id="PF00266"/>
    </source>
</evidence>
<dbReference type="GO" id="GO:0019265">
    <property type="term" value="P:glycine biosynthetic process, by transamination of glyoxylate"/>
    <property type="evidence" value="ECO:0007669"/>
    <property type="project" value="TreeGrafter"/>
</dbReference>
<dbReference type="InterPro" id="IPR020578">
    <property type="entry name" value="Aminotrans_V_PyrdxlP_BS"/>
</dbReference>
<feature type="domain" description="Aminotransferase class V" evidence="10">
    <location>
        <begin position="36"/>
        <end position="286"/>
    </location>
</feature>
<evidence type="ECO:0000256" key="5">
    <source>
        <dbReference type="ARBA" id="ARBA00022898"/>
    </source>
</evidence>
<dbReference type="Gene3D" id="3.90.1150.10">
    <property type="entry name" value="Aspartate Aminotransferase, domain 1"/>
    <property type="match status" value="1"/>
</dbReference>
<dbReference type="AlphaFoldDB" id="A0A0T5X909"/>
<evidence type="ECO:0000256" key="3">
    <source>
        <dbReference type="ARBA" id="ARBA00022576"/>
    </source>
</evidence>
<dbReference type="Gene3D" id="3.40.640.10">
    <property type="entry name" value="Type I PLP-dependent aspartate aminotransferase-like (Major domain)"/>
    <property type="match status" value="1"/>
</dbReference>
<dbReference type="Proteomes" id="UP000005273">
    <property type="component" value="Unassembled WGS sequence"/>
</dbReference>
<dbReference type="RefSeq" id="WP_009200255.1">
    <property type="nucleotide sequence ID" value="NZ_ACJX03000001.1"/>
</dbReference>
<dbReference type="eggNOG" id="COG0075">
    <property type="taxonomic scope" value="Bacteria"/>
</dbReference>
<reference evidence="12" key="1">
    <citation type="submission" date="2012-09" db="EMBL/GenBank/DDBJ databases">
        <authorList>
            <person name="Weinstock G."/>
            <person name="Sodergren E."/>
            <person name="Clifton S."/>
            <person name="Fulton L."/>
            <person name="Fulton B."/>
            <person name="Courtney L."/>
            <person name="Fronick C."/>
            <person name="Harrison M."/>
            <person name="Strong C."/>
            <person name="Farmer C."/>
            <person name="Delehaunty K."/>
            <person name="Markovic C."/>
            <person name="Hall O."/>
            <person name="Minx P."/>
            <person name="Tomlinson C."/>
            <person name="Mitreva M."/>
            <person name="Nelson J."/>
            <person name="Hou S."/>
            <person name="Wollam A."/>
            <person name="Pepin K.H."/>
            <person name="Johnson M."/>
            <person name="Bhonagiri V."/>
            <person name="Nash W.E."/>
            <person name="Suruliraj S."/>
            <person name="Warren W."/>
            <person name="Chinwalla A."/>
            <person name="Mardis E.R."/>
            <person name="Wilson R.K."/>
        </authorList>
    </citation>
    <scope>NUCLEOTIDE SEQUENCE [LARGE SCALE GENOMIC DNA]</scope>
    <source>
        <strain evidence="12">OS1</strain>
    </source>
</reference>
<evidence type="ECO:0000256" key="4">
    <source>
        <dbReference type="ARBA" id="ARBA00022679"/>
    </source>
</evidence>
<dbReference type="PANTHER" id="PTHR21152:SF24">
    <property type="entry name" value="ALANINE--GLYOXYLATE AMINOTRANSFERASE 1"/>
    <property type="match status" value="1"/>
</dbReference>
<dbReference type="InterPro" id="IPR000192">
    <property type="entry name" value="Aminotrans_V_dom"/>
</dbReference>
<sequence length="386" mass="42157">MLKPQKLVMIPGPTPVVRSIQDQMGRETVAFGDPDFIEDFKNVVKDLRELWQCSGQTFVIAGSGTLAMEMAVANVSKPGDKALVCSNGFFGDRFAEICKKRGLNVDVIKARWGSSVTSEEVKERLSKEKYDLVTVTHVETSTGVMAPIGEIGKVVQDHGAIFVVDGVAASGGAEEYVDPMGIDVLISCSQKAFGVAPGLALLWASKKALDKRKSLGTIVDSYMDFEKWLPVMEDPSKYWGTPPINLIWALKQSLEIIKSEGIKERYARHVRHATLFDEAISSMGFSILADEGYRAPTLSVYLYPGEFNIDDSKFRSLVAEEGAYIAGCLGDYAGKGFRMGHMGNIDKHILISAVASIERAAMRSGIKLEPGKALGKLQRGFVEESM</sequence>
<evidence type="ECO:0000256" key="1">
    <source>
        <dbReference type="ARBA" id="ARBA00001933"/>
    </source>
</evidence>
<protein>
    <submittedName>
        <fullName evidence="11">Aminotransferase, class V</fullName>
    </submittedName>
</protein>
<dbReference type="EMBL" id="ACJX03000001">
    <property type="protein sequence ID" value="KRT34874.1"/>
    <property type="molecule type" value="Genomic_DNA"/>
</dbReference>
<comment type="similarity">
    <text evidence="2 8">Belongs to the class-V pyridoxal-phosphate-dependent aminotransferase family.</text>
</comment>
<evidence type="ECO:0000256" key="9">
    <source>
        <dbReference type="RuleBase" id="RU004504"/>
    </source>
</evidence>
<dbReference type="PIRSF" id="PIRSF000524">
    <property type="entry name" value="SPT"/>
    <property type="match status" value="1"/>
</dbReference>
<dbReference type="PROSITE" id="PS00595">
    <property type="entry name" value="AA_TRANSFER_CLASS_5"/>
    <property type="match status" value="1"/>
</dbReference>
<evidence type="ECO:0000256" key="6">
    <source>
        <dbReference type="PIRSR" id="PIRSR000524-1"/>
    </source>
</evidence>
<keyword evidence="4 11" id="KW-0808">Transferase</keyword>
<evidence type="ECO:0000256" key="7">
    <source>
        <dbReference type="PIRSR" id="PIRSR000524-50"/>
    </source>
</evidence>
<keyword evidence="5 7" id="KW-0663">Pyridoxal phosphate</keyword>
<feature type="binding site" evidence="6">
    <location>
        <position position="338"/>
    </location>
    <ligand>
        <name>substrate</name>
    </ligand>
</feature>
<dbReference type="GO" id="GO:0004760">
    <property type="term" value="F:L-serine-pyruvate transaminase activity"/>
    <property type="evidence" value="ECO:0007669"/>
    <property type="project" value="TreeGrafter"/>
</dbReference>
<gene>
    <name evidence="11" type="ORF">HMPREF1705_04124</name>
</gene>
<keyword evidence="3 11" id="KW-0032">Aminotransferase</keyword>
<evidence type="ECO:0000313" key="11">
    <source>
        <dbReference type="EMBL" id="KRT34874.1"/>
    </source>
</evidence>